<dbReference type="SUPFAM" id="SSF52096">
    <property type="entry name" value="ClpP/crotonase"/>
    <property type="match status" value="2"/>
</dbReference>
<dbReference type="GO" id="GO:0008270">
    <property type="term" value="F:zinc ion binding"/>
    <property type="evidence" value="ECO:0007669"/>
    <property type="project" value="UniProtKB-KW"/>
</dbReference>
<dbReference type="PROSITE" id="PS50980">
    <property type="entry name" value="COA_CT_NTER"/>
    <property type="match status" value="1"/>
</dbReference>
<feature type="compositionally biased region" description="Polar residues" evidence="8">
    <location>
        <begin position="896"/>
        <end position="905"/>
    </location>
</feature>
<feature type="domain" description="CoA carboxyltransferase C-terminal" evidence="11">
    <location>
        <begin position="304"/>
        <end position="517"/>
    </location>
</feature>
<evidence type="ECO:0000313" key="12">
    <source>
        <dbReference type="EMBL" id="GAW08608.1"/>
    </source>
</evidence>
<dbReference type="PROSITE" id="PS50989">
    <property type="entry name" value="COA_CT_CTER"/>
    <property type="match status" value="1"/>
</dbReference>
<dbReference type="GO" id="GO:0005739">
    <property type="term" value="C:mitochondrion"/>
    <property type="evidence" value="ECO:0007669"/>
    <property type="project" value="TreeGrafter"/>
</dbReference>
<comment type="caution">
    <text evidence="12">The sequence shown here is derived from an EMBL/GenBank/DDBJ whole genome shotgun (WGS) entry which is preliminary data.</text>
</comment>
<keyword evidence="13" id="KW-1185">Reference proteome</keyword>
<evidence type="ECO:0000313" key="13">
    <source>
        <dbReference type="Proteomes" id="UP000188533"/>
    </source>
</evidence>
<feature type="region of interest" description="Disordered" evidence="8">
    <location>
        <begin position="723"/>
        <end position="754"/>
    </location>
</feature>
<dbReference type="GO" id="GO:0005096">
    <property type="term" value="F:GTPase activator activity"/>
    <property type="evidence" value="ECO:0007669"/>
    <property type="project" value="InterPro"/>
</dbReference>
<feature type="compositionally biased region" description="Polar residues" evidence="8">
    <location>
        <begin position="739"/>
        <end position="754"/>
    </location>
</feature>
<dbReference type="FunFam" id="3.90.226.10:FF:000004">
    <property type="entry name" value="Methylcrotonoyl-CoA carboxylase beta chain"/>
    <property type="match status" value="1"/>
</dbReference>
<reference evidence="12 13" key="2">
    <citation type="submission" date="2017-02" db="EMBL/GenBank/DDBJ databases">
        <title>A genome survey and senescence transcriptome analysis in Lentinula edodes.</title>
        <authorList>
            <person name="Sakamoto Y."/>
            <person name="Nakade K."/>
            <person name="Sato S."/>
            <person name="Yoshida Y."/>
            <person name="Miyazaki K."/>
            <person name="Natsume S."/>
            <person name="Konno N."/>
        </authorList>
    </citation>
    <scope>NUCLEOTIDE SEQUENCE [LARGE SCALE GENOMIC DNA]</scope>
    <source>
        <strain evidence="12 13">NBRC 111202</strain>
    </source>
</reference>
<dbReference type="Pfam" id="PF01039">
    <property type="entry name" value="Carboxyl_trans"/>
    <property type="match status" value="2"/>
</dbReference>
<evidence type="ECO:0000256" key="5">
    <source>
        <dbReference type="ARBA" id="ARBA00031404"/>
    </source>
</evidence>
<evidence type="ECO:0000256" key="6">
    <source>
        <dbReference type="ARBA" id="ARBA00052347"/>
    </source>
</evidence>
<sequence>MFFKAGTRKALQKVCLQKCSERLYHPTVLPSLISTTSPEFISKKEAMDDLIEELDAKTAKARLGGGATAQERMRSRGKLLPRERLALLLDPHTPFLELSSLAAEDVYSDYIPGAGLITGIGRVSGRECMVIVNDATVKGGSYYPLTVKKQLRAQEIAREHGLPCVYIVESGGAALPHQANVFPDREHFGRIFYNMAQMSALGIPQISSIHGISVAGGAYVPALADENVIVQNQGRIFLAGPPLVKAATGEEIDDESLGGGRMHSTESGVTDALARDDNEAIIRVRGIVGDLGQAGYRGVLPEDKVEGPVYSAEELHGIVGTDVRQPFDMRDVISRVVDGSRFREFKKDYGSSIVTGFAHIHGYPFILLCSQRQIPLLFMVNVAGYMVGSKAEKGGIAKDGAKMVRAVACADVPKLTVIVGGSFGAGNYGMAGRAYSPRFLWMWPNAKISVMGSGQLSQVMTSVSKDPSQHATLKSEIEHQSTALYSTARLWDDGIIKPTDTRDVVGLGLALASRRPSSGNQSRTGRSTTWDGNGMGFGWASLSFGTFICLQCAGLHRGFGVHISFVRSISMDTWQDEQVKRMQLGGNAPFRDFLRSYTPIEQGGYSDTLSPYDTYHSWAATQYREKLDAMLSGKDWSPSPPPEGTAANTPERPSSAQGLRKSRATSRAMAGSALRSSSGASSPASIRGTGSNAGTPDLSRSGTSDLKTENENYFASLGQLNANRPLDLHPSQGGRYTGFGSTPAPSAGSSNASYGLSSRAAPSLQELQQNPLGALSKGWSLFSSAVVGASKTINETVIQPGMERVTDPEFQGNVKGILGEAQKRAGQAASGANDWGRKQFGVDVGERVGTLVGGVGGNPRNQGYGHVGSGYGEEETSGLYHDDDAEYWGRHDGWGSATSDPNSASVLAGPPSATSDAPAKSQAKKSDWDDEWKDF</sequence>
<proteinExistence type="inferred from homology"/>
<evidence type="ECO:0000259" key="11">
    <source>
        <dbReference type="PROSITE" id="PS50989"/>
    </source>
</evidence>
<keyword evidence="7" id="KW-0863">Zinc-finger</keyword>
<dbReference type="GO" id="GO:0004485">
    <property type="term" value="F:methylcrotonoyl-CoA carboxylase activity"/>
    <property type="evidence" value="ECO:0007669"/>
    <property type="project" value="UniProtKB-EC"/>
</dbReference>
<evidence type="ECO:0000256" key="8">
    <source>
        <dbReference type="SAM" id="MobiDB-lite"/>
    </source>
</evidence>
<dbReference type="GO" id="GO:1905202">
    <property type="term" value="C:methylcrotonoyl-CoA carboxylase complex"/>
    <property type="evidence" value="ECO:0007669"/>
    <property type="project" value="TreeGrafter"/>
</dbReference>
<feature type="region of interest" description="Disordered" evidence="8">
    <location>
        <begin position="853"/>
        <end position="935"/>
    </location>
</feature>
<comment type="similarity">
    <text evidence="1">Belongs to the AccD/PCCB family.</text>
</comment>
<dbReference type="AlphaFoldDB" id="A0A1Q3EN22"/>
<feature type="compositionally biased region" description="Polar residues" evidence="8">
    <location>
        <begin position="646"/>
        <end position="657"/>
    </location>
</feature>
<dbReference type="UniPathway" id="UPA00363">
    <property type="reaction ID" value="UER00861"/>
</dbReference>
<dbReference type="FunFam" id="3.90.226.10:FF:000046">
    <property type="entry name" value="Geranyl-CoA carboxylase beta subunit"/>
    <property type="match status" value="1"/>
</dbReference>
<dbReference type="Pfam" id="PF01412">
    <property type="entry name" value="ArfGap"/>
    <property type="match status" value="1"/>
</dbReference>
<dbReference type="Gene3D" id="1.10.220.150">
    <property type="entry name" value="Arf GTPase activating protein"/>
    <property type="match status" value="1"/>
</dbReference>
<reference evidence="12 13" key="1">
    <citation type="submission" date="2016-08" db="EMBL/GenBank/DDBJ databases">
        <authorList>
            <consortium name="Lentinula edodes genome sequencing consortium"/>
            <person name="Sakamoto Y."/>
            <person name="Nakade K."/>
            <person name="Sato S."/>
            <person name="Yoshida Y."/>
            <person name="Miyazaki K."/>
            <person name="Natsume S."/>
            <person name="Konno N."/>
        </authorList>
    </citation>
    <scope>NUCLEOTIDE SEQUENCE [LARGE SCALE GENOMIC DNA]</scope>
    <source>
        <strain evidence="12 13">NBRC 111202</strain>
    </source>
</reference>
<dbReference type="InterPro" id="IPR045190">
    <property type="entry name" value="MCCB/AccD1-like"/>
</dbReference>
<feature type="region of interest" description="Disordered" evidence="8">
    <location>
        <begin position="631"/>
        <end position="705"/>
    </location>
</feature>
<organism evidence="12 13">
    <name type="scientific">Lentinula edodes</name>
    <name type="common">Shiitake mushroom</name>
    <name type="synonym">Lentinus edodes</name>
    <dbReference type="NCBI Taxonomy" id="5353"/>
    <lineage>
        <taxon>Eukaryota</taxon>
        <taxon>Fungi</taxon>
        <taxon>Dikarya</taxon>
        <taxon>Basidiomycota</taxon>
        <taxon>Agaricomycotina</taxon>
        <taxon>Agaricomycetes</taxon>
        <taxon>Agaricomycetidae</taxon>
        <taxon>Agaricales</taxon>
        <taxon>Marasmiineae</taxon>
        <taxon>Omphalotaceae</taxon>
        <taxon>Lentinula</taxon>
    </lineage>
</organism>
<evidence type="ECO:0000256" key="4">
    <source>
        <dbReference type="ARBA" id="ARBA00031237"/>
    </source>
</evidence>
<evidence type="ECO:0000259" key="9">
    <source>
        <dbReference type="PROSITE" id="PS50115"/>
    </source>
</evidence>
<feature type="domain" description="Arf-GAP" evidence="9">
    <location>
        <begin position="539"/>
        <end position="636"/>
    </location>
</feature>
<dbReference type="InterPro" id="IPR038508">
    <property type="entry name" value="ArfGAP_dom_sf"/>
</dbReference>
<dbReference type="CDD" id="cd08830">
    <property type="entry name" value="ArfGap_ArfGap1"/>
    <property type="match status" value="1"/>
</dbReference>
<evidence type="ECO:0000256" key="1">
    <source>
        <dbReference type="ARBA" id="ARBA00006102"/>
    </source>
</evidence>
<dbReference type="PROSITE" id="PS50115">
    <property type="entry name" value="ARFGAP"/>
    <property type="match status" value="1"/>
</dbReference>
<gene>
    <name evidence="12" type="ORF">LENED_010677</name>
</gene>
<dbReference type="PRINTS" id="PR00405">
    <property type="entry name" value="REVINTRACTNG"/>
</dbReference>
<comment type="pathway">
    <text evidence="2">Amino-acid degradation; L-leucine degradation; (S)-3-hydroxy-3-methylglutaryl-CoA from 3-isovaleryl-CoA: step 2/3.</text>
</comment>
<dbReference type="InterPro" id="IPR034733">
    <property type="entry name" value="AcCoA_carboxyl_beta"/>
</dbReference>
<dbReference type="InterPro" id="IPR001164">
    <property type="entry name" value="ArfGAP_dom"/>
</dbReference>
<dbReference type="Gene3D" id="3.90.226.10">
    <property type="entry name" value="2-enoyl-CoA Hydratase, Chain A, domain 1"/>
    <property type="match status" value="3"/>
</dbReference>
<dbReference type="SUPFAM" id="SSF57863">
    <property type="entry name" value="ArfGap/RecO-like zinc finger"/>
    <property type="match status" value="1"/>
</dbReference>
<protein>
    <recommendedName>
        <fullName evidence="3">methylcrotonoyl-CoA carboxylase</fullName>
        <ecNumber evidence="3">6.4.1.4</ecNumber>
    </recommendedName>
    <alternativeName>
        <fullName evidence="5">3-methylcrotonyl-CoA carboxylase 2</fullName>
    </alternativeName>
    <alternativeName>
        <fullName evidence="4">3-methylcrotonyl-CoA:carbon dioxide ligase subunit beta</fullName>
    </alternativeName>
</protein>
<evidence type="ECO:0000259" key="10">
    <source>
        <dbReference type="PROSITE" id="PS50980"/>
    </source>
</evidence>
<comment type="catalytic activity">
    <reaction evidence="6">
        <text>3-methylbut-2-enoyl-CoA + hydrogencarbonate + ATP = 3-methyl-(2E)-glutaconyl-CoA + ADP + phosphate + H(+)</text>
        <dbReference type="Rhea" id="RHEA:13589"/>
        <dbReference type="ChEBI" id="CHEBI:15378"/>
        <dbReference type="ChEBI" id="CHEBI:17544"/>
        <dbReference type="ChEBI" id="CHEBI:30616"/>
        <dbReference type="ChEBI" id="CHEBI:43474"/>
        <dbReference type="ChEBI" id="CHEBI:57344"/>
        <dbReference type="ChEBI" id="CHEBI:57346"/>
        <dbReference type="ChEBI" id="CHEBI:456216"/>
        <dbReference type="EC" id="6.4.1.4"/>
    </reaction>
</comment>
<evidence type="ECO:0000256" key="7">
    <source>
        <dbReference type="PROSITE-ProRule" id="PRU00288"/>
    </source>
</evidence>
<keyword evidence="12" id="KW-0808">Transferase</keyword>
<dbReference type="InterPro" id="IPR037278">
    <property type="entry name" value="ARFGAP/RecO"/>
</dbReference>
<dbReference type="InterPro" id="IPR011763">
    <property type="entry name" value="COA_CT_C"/>
</dbReference>
<name>A0A1Q3EN22_LENED</name>
<feature type="compositionally biased region" description="Low complexity" evidence="8">
    <location>
        <begin position="666"/>
        <end position="688"/>
    </location>
</feature>
<feature type="domain" description="CoA carboxyltransferase N-terminal" evidence="10">
    <location>
        <begin position="47"/>
        <end position="303"/>
    </location>
</feature>
<feature type="compositionally biased region" description="Polar residues" evidence="8">
    <location>
        <begin position="689"/>
        <end position="705"/>
    </location>
</feature>
<dbReference type="Proteomes" id="UP000188533">
    <property type="component" value="Unassembled WGS sequence"/>
</dbReference>
<dbReference type="PANTHER" id="PTHR22855">
    <property type="entry name" value="ACETYL, PROPIONYL, PYRUVATE, AND GLUTACONYL CARBOXYLASE-RELATED"/>
    <property type="match status" value="1"/>
</dbReference>
<keyword evidence="7" id="KW-0479">Metal-binding</keyword>
<evidence type="ECO:0000256" key="3">
    <source>
        <dbReference type="ARBA" id="ARBA00026116"/>
    </source>
</evidence>
<dbReference type="InterPro" id="IPR029045">
    <property type="entry name" value="ClpP/crotonase-like_dom_sf"/>
</dbReference>
<accession>A0A1Q3EN22</accession>
<dbReference type="EC" id="6.4.1.4" evidence="3"/>
<keyword evidence="7" id="KW-0862">Zinc</keyword>
<dbReference type="PANTHER" id="PTHR22855:SF13">
    <property type="entry name" value="METHYLCROTONOYL-COA CARBOXYLASE BETA CHAIN, MITOCHONDRIAL"/>
    <property type="match status" value="1"/>
</dbReference>
<dbReference type="GO" id="GO:0016740">
    <property type="term" value="F:transferase activity"/>
    <property type="evidence" value="ECO:0007669"/>
    <property type="project" value="UniProtKB-KW"/>
</dbReference>
<dbReference type="SMART" id="SM00105">
    <property type="entry name" value="ArfGap"/>
    <property type="match status" value="1"/>
</dbReference>
<dbReference type="STRING" id="5353.A0A1Q3EN22"/>
<dbReference type="GO" id="GO:0006552">
    <property type="term" value="P:L-leucine catabolic process"/>
    <property type="evidence" value="ECO:0007669"/>
    <property type="project" value="UniProtKB-UniPathway"/>
</dbReference>
<dbReference type="InterPro" id="IPR011762">
    <property type="entry name" value="COA_CT_N"/>
</dbReference>
<evidence type="ECO:0000256" key="2">
    <source>
        <dbReference type="ARBA" id="ARBA00025711"/>
    </source>
</evidence>
<dbReference type="EMBL" id="BDGU01000674">
    <property type="protein sequence ID" value="GAW08608.1"/>
    <property type="molecule type" value="Genomic_DNA"/>
</dbReference>